<feature type="transmembrane region" description="Helical" evidence="12">
    <location>
        <begin position="12"/>
        <end position="28"/>
    </location>
</feature>
<dbReference type="PRINTS" id="PR00344">
    <property type="entry name" value="BCTRLSENSOR"/>
</dbReference>
<dbReference type="InterPro" id="IPR013767">
    <property type="entry name" value="PAS_fold"/>
</dbReference>
<dbReference type="InterPro" id="IPR036890">
    <property type="entry name" value="HATPase_C_sf"/>
</dbReference>
<dbReference type="GO" id="GO:0000155">
    <property type="term" value="F:phosphorelay sensor kinase activity"/>
    <property type="evidence" value="ECO:0007669"/>
    <property type="project" value="InterPro"/>
</dbReference>
<evidence type="ECO:0000256" key="2">
    <source>
        <dbReference type="ARBA" id="ARBA00004651"/>
    </source>
</evidence>
<dbReference type="Proteomes" id="UP000270219">
    <property type="component" value="Unassembled WGS sequence"/>
</dbReference>
<comment type="subcellular location">
    <subcellularLocation>
        <location evidence="2">Cell membrane</location>
        <topology evidence="2">Multi-pass membrane protein</topology>
    </subcellularLocation>
</comment>
<dbReference type="Pfam" id="PF02518">
    <property type="entry name" value="HATPase_c"/>
    <property type="match status" value="1"/>
</dbReference>
<keyword evidence="6" id="KW-0808">Transferase</keyword>
<dbReference type="SUPFAM" id="SSF158472">
    <property type="entry name" value="HAMP domain-like"/>
    <property type="match status" value="1"/>
</dbReference>
<comment type="catalytic activity">
    <reaction evidence="1">
        <text>ATP + protein L-histidine = ADP + protein N-phospho-L-histidine.</text>
        <dbReference type="EC" id="2.7.13.3"/>
    </reaction>
</comment>
<keyword evidence="4" id="KW-1003">Cell membrane</keyword>
<evidence type="ECO:0000256" key="1">
    <source>
        <dbReference type="ARBA" id="ARBA00000085"/>
    </source>
</evidence>
<comment type="caution">
    <text evidence="16">The sequence shown here is derived from an EMBL/GenBank/DDBJ whole genome shotgun (WGS) entry which is preliminary data.</text>
</comment>
<dbReference type="NCBIfam" id="TIGR00229">
    <property type="entry name" value="sensory_box"/>
    <property type="match status" value="1"/>
</dbReference>
<evidence type="ECO:0000256" key="10">
    <source>
        <dbReference type="ARBA" id="ARBA00023012"/>
    </source>
</evidence>
<dbReference type="Gene3D" id="3.30.450.20">
    <property type="entry name" value="PAS domain"/>
    <property type="match status" value="1"/>
</dbReference>
<dbReference type="InterPro" id="IPR003660">
    <property type="entry name" value="HAMP_dom"/>
</dbReference>
<dbReference type="OrthoDB" id="9813151at2"/>
<dbReference type="Gene3D" id="6.10.340.10">
    <property type="match status" value="1"/>
</dbReference>
<evidence type="ECO:0000256" key="11">
    <source>
        <dbReference type="ARBA" id="ARBA00023136"/>
    </source>
</evidence>
<dbReference type="GO" id="GO:0004721">
    <property type="term" value="F:phosphoprotein phosphatase activity"/>
    <property type="evidence" value="ECO:0007669"/>
    <property type="project" value="TreeGrafter"/>
</dbReference>
<dbReference type="AlphaFoldDB" id="A0A498DHA8"/>
<keyword evidence="9" id="KW-0067">ATP-binding</keyword>
<evidence type="ECO:0000313" key="16">
    <source>
        <dbReference type="EMBL" id="RLL47889.1"/>
    </source>
</evidence>
<dbReference type="PANTHER" id="PTHR45453:SF1">
    <property type="entry name" value="PHOSPHATE REGULON SENSOR PROTEIN PHOR"/>
    <property type="match status" value="1"/>
</dbReference>
<dbReference type="InterPro" id="IPR000014">
    <property type="entry name" value="PAS"/>
</dbReference>
<dbReference type="Gene3D" id="1.10.287.130">
    <property type="match status" value="1"/>
</dbReference>
<reference evidence="16 17" key="1">
    <citation type="submission" date="2018-10" db="EMBL/GenBank/DDBJ databases">
        <title>Oceanobacillus sp. YLB-02 draft genome.</title>
        <authorList>
            <person name="Yu L."/>
        </authorList>
    </citation>
    <scope>NUCLEOTIDE SEQUENCE [LARGE SCALE GENOMIC DNA]</scope>
    <source>
        <strain evidence="16 17">YLB-02</strain>
    </source>
</reference>
<dbReference type="SUPFAM" id="SSF55874">
    <property type="entry name" value="ATPase domain of HSP90 chaperone/DNA topoisomerase II/histidine kinase"/>
    <property type="match status" value="1"/>
</dbReference>
<evidence type="ECO:0000259" key="15">
    <source>
        <dbReference type="PROSITE" id="PS50885"/>
    </source>
</evidence>
<keyword evidence="8 16" id="KW-0418">Kinase</keyword>
<evidence type="ECO:0000259" key="13">
    <source>
        <dbReference type="PROSITE" id="PS50109"/>
    </source>
</evidence>
<evidence type="ECO:0000256" key="9">
    <source>
        <dbReference type="ARBA" id="ARBA00022840"/>
    </source>
</evidence>
<dbReference type="InterPro" id="IPR004358">
    <property type="entry name" value="Sig_transdc_His_kin-like_C"/>
</dbReference>
<dbReference type="Pfam" id="PF00989">
    <property type="entry name" value="PAS"/>
    <property type="match status" value="1"/>
</dbReference>
<dbReference type="PROSITE" id="PS50885">
    <property type="entry name" value="HAMP"/>
    <property type="match status" value="1"/>
</dbReference>
<dbReference type="Gene3D" id="3.30.565.10">
    <property type="entry name" value="Histidine kinase-like ATPase, C-terminal domain"/>
    <property type="match status" value="1"/>
</dbReference>
<dbReference type="EC" id="2.7.13.3" evidence="3"/>
<feature type="transmembrane region" description="Helical" evidence="12">
    <location>
        <begin position="34"/>
        <end position="56"/>
    </location>
</feature>
<dbReference type="SMART" id="SM00387">
    <property type="entry name" value="HATPase_c"/>
    <property type="match status" value="1"/>
</dbReference>
<dbReference type="GO" id="GO:0005886">
    <property type="term" value="C:plasma membrane"/>
    <property type="evidence" value="ECO:0007669"/>
    <property type="project" value="UniProtKB-SubCell"/>
</dbReference>
<dbReference type="SMART" id="SM00388">
    <property type="entry name" value="HisKA"/>
    <property type="match status" value="1"/>
</dbReference>
<feature type="domain" description="PAS" evidence="14">
    <location>
        <begin position="114"/>
        <end position="158"/>
    </location>
</feature>
<sequence>MKELFKKPINRYTVLFFVLTVFTGAIIATVNNNIIILFAMLAIDYIILLVVLRFIYSGYIKPIKKATETIKEIGNGNYRAKFHHPSSNIIGELSYNINALSRNLWEIAIREEIKSEQLSTIIENTENGLVLIDEKGYIHLVNRKFINMFGNSAKDYKGFLYYNVMENKVFHKTVQNTFLYERNMKGEFSHYIGLDKYYYEIIGVPIFNEKNRLKGAVVVIHDITELKKHEIMRKDFVANVSHELRTPITSIKGFAETLLEGGLGDKETTHEFLKIIYNESDRMQLLIEDLLTLSRLENENFQIVLNKFNVKELVDGIIPTLKIKAEKKQLHLTRDIEENLEMKADQEKVKQIFVNLIDNAINYTPEDGKVSLTVNSTSDYVHIKVSDTGIGIEKQNLPRIFERFYRVDKARSRNTGGTGLGLAIVKHIVEVHEGKMELESEVNKGTTVHVYLPR</sequence>
<evidence type="ECO:0000256" key="5">
    <source>
        <dbReference type="ARBA" id="ARBA00022553"/>
    </source>
</evidence>
<keyword evidence="5" id="KW-0597">Phosphoprotein</keyword>
<organism evidence="16 17">
    <name type="scientific">Oceanobacillus piezotolerans</name>
    <dbReference type="NCBI Taxonomy" id="2448030"/>
    <lineage>
        <taxon>Bacteria</taxon>
        <taxon>Bacillati</taxon>
        <taxon>Bacillota</taxon>
        <taxon>Bacilli</taxon>
        <taxon>Bacillales</taxon>
        <taxon>Bacillaceae</taxon>
        <taxon>Oceanobacillus</taxon>
    </lineage>
</organism>
<dbReference type="GO" id="GO:0005524">
    <property type="term" value="F:ATP binding"/>
    <property type="evidence" value="ECO:0007669"/>
    <property type="project" value="UniProtKB-KW"/>
</dbReference>
<keyword evidence="10" id="KW-0902">Two-component regulatory system</keyword>
<dbReference type="InterPro" id="IPR003594">
    <property type="entry name" value="HATPase_dom"/>
</dbReference>
<dbReference type="Pfam" id="PF00512">
    <property type="entry name" value="HisKA"/>
    <property type="match status" value="1"/>
</dbReference>
<evidence type="ECO:0000256" key="3">
    <source>
        <dbReference type="ARBA" id="ARBA00012438"/>
    </source>
</evidence>
<dbReference type="RefSeq" id="WP_121520519.1">
    <property type="nucleotide sequence ID" value="NZ_RCHR01000001.1"/>
</dbReference>
<dbReference type="InterPro" id="IPR050351">
    <property type="entry name" value="BphY/WalK/GraS-like"/>
</dbReference>
<dbReference type="FunFam" id="3.30.565.10:FF:000006">
    <property type="entry name" value="Sensor histidine kinase WalK"/>
    <property type="match status" value="1"/>
</dbReference>
<dbReference type="SUPFAM" id="SSF47384">
    <property type="entry name" value="Homodimeric domain of signal transducing histidine kinase"/>
    <property type="match status" value="1"/>
</dbReference>
<keyword evidence="7" id="KW-0547">Nucleotide-binding</keyword>
<dbReference type="GO" id="GO:0016036">
    <property type="term" value="P:cellular response to phosphate starvation"/>
    <property type="evidence" value="ECO:0007669"/>
    <property type="project" value="TreeGrafter"/>
</dbReference>
<evidence type="ECO:0000256" key="8">
    <source>
        <dbReference type="ARBA" id="ARBA00022777"/>
    </source>
</evidence>
<evidence type="ECO:0000259" key="14">
    <source>
        <dbReference type="PROSITE" id="PS50112"/>
    </source>
</evidence>
<dbReference type="CDD" id="cd00082">
    <property type="entry name" value="HisKA"/>
    <property type="match status" value="1"/>
</dbReference>
<dbReference type="PROSITE" id="PS50112">
    <property type="entry name" value="PAS"/>
    <property type="match status" value="1"/>
</dbReference>
<evidence type="ECO:0000256" key="6">
    <source>
        <dbReference type="ARBA" id="ARBA00022679"/>
    </source>
</evidence>
<accession>A0A498DHA8</accession>
<evidence type="ECO:0000256" key="7">
    <source>
        <dbReference type="ARBA" id="ARBA00022741"/>
    </source>
</evidence>
<dbReference type="EMBL" id="RCHR01000001">
    <property type="protein sequence ID" value="RLL47889.1"/>
    <property type="molecule type" value="Genomic_DNA"/>
</dbReference>
<dbReference type="PANTHER" id="PTHR45453">
    <property type="entry name" value="PHOSPHATE REGULON SENSOR PROTEIN PHOR"/>
    <property type="match status" value="1"/>
</dbReference>
<dbReference type="InterPro" id="IPR035965">
    <property type="entry name" value="PAS-like_dom_sf"/>
</dbReference>
<keyword evidence="12" id="KW-1133">Transmembrane helix</keyword>
<dbReference type="CDD" id="cd00075">
    <property type="entry name" value="HATPase"/>
    <property type="match status" value="1"/>
</dbReference>
<feature type="domain" description="HAMP" evidence="15">
    <location>
        <begin position="57"/>
        <end position="109"/>
    </location>
</feature>
<dbReference type="NCBIfam" id="NF046044">
    <property type="entry name" value="PnpS"/>
    <property type="match status" value="1"/>
</dbReference>
<keyword evidence="12" id="KW-0812">Transmembrane</keyword>
<dbReference type="PROSITE" id="PS50109">
    <property type="entry name" value="HIS_KIN"/>
    <property type="match status" value="1"/>
</dbReference>
<dbReference type="FunFam" id="1.10.287.130:FF:000001">
    <property type="entry name" value="Two-component sensor histidine kinase"/>
    <property type="match status" value="1"/>
</dbReference>
<keyword evidence="11 12" id="KW-0472">Membrane</keyword>
<feature type="domain" description="Histidine kinase" evidence="13">
    <location>
        <begin position="239"/>
        <end position="454"/>
    </location>
</feature>
<dbReference type="InterPro" id="IPR003661">
    <property type="entry name" value="HisK_dim/P_dom"/>
</dbReference>
<evidence type="ECO:0000256" key="12">
    <source>
        <dbReference type="SAM" id="Phobius"/>
    </source>
</evidence>
<dbReference type="CDD" id="cd00130">
    <property type="entry name" value="PAS"/>
    <property type="match status" value="1"/>
</dbReference>
<dbReference type="InterPro" id="IPR005467">
    <property type="entry name" value="His_kinase_dom"/>
</dbReference>
<dbReference type="GO" id="GO:0006355">
    <property type="term" value="P:regulation of DNA-templated transcription"/>
    <property type="evidence" value="ECO:0007669"/>
    <property type="project" value="InterPro"/>
</dbReference>
<evidence type="ECO:0000313" key="17">
    <source>
        <dbReference type="Proteomes" id="UP000270219"/>
    </source>
</evidence>
<name>A0A498DHA8_9BACI</name>
<proteinExistence type="predicted"/>
<evidence type="ECO:0000256" key="4">
    <source>
        <dbReference type="ARBA" id="ARBA00022475"/>
    </source>
</evidence>
<protein>
    <recommendedName>
        <fullName evidence="3">histidine kinase</fullName>
        <ecNumber evidence="3">2.7.13.3</ecNumber>
    </recommendedName>
</protein>
<dbReference type="InterPro" id="IPR036097">
    <property type="entry name" value="HisK_dim/P_sf"/>
</dbReference>
<keyword evidence="17" id="KW-1185">Reference proteome</keyword>
<dbReference type="SUPFAM" id="SSF55785">
    <property type="entry name" value="PYP-like sensor domain (PAS domain)"/>
    <property type="match status" value="1"/>
</dbReference>
<gene>
    <name evidence="16" type="ORF">D8M04_01010</name>
</gene>
<dbReference type="CDD" id="cd06225">
    <property type="entry name" value="HAMP"/>
    <property type="match status" value="1"/>
</dbReference>